<dbReference type="RefSeq" id="WP_345042686.1">
    <property type="nucleotide sequence ID" value="NZ_BAABED010000001.1"/>
</dbReference>
<reference evidence="1 2" key="1">
    <citation type="submission" date="2024-09" db="EMBL/GenBank/DDBJ databases">
        <authorList>
            <person name="Sun Q."/>
            <person name="Mori K."/>
        </authorList>
    </citation>
    <scope>NUCLEOTIDE SEQUENCE [LARGE SCALE GENOMIC DNA]</scope>
    <source>
        <strain evidence="1 2">JCM 13519</strain>
    </source>
</reference>
<evidence type="ECO:0000313" key="1">
    <source>
        <dbReference type="EMBL" id="MFB9714003.1"/>
    </source>
</evidence>
<keyword evidence="2" id="KW-1185">Reference proteome</keyword>
<protein>
    <submittedName>
        <fullName evidence="1">Uncharacterized protein</fullName>
    </submittedName>
</protein>
<organism evidence="1 2">
    <name type="scientific">Arthrobacter methylotrophus</name>
    <dbReference type="NCBI Taxonomy" id="121291"/>
    <lineage>
        <taxon>Bacteria</taxon>
        <taxon>Bacillati</taxon>
        <taxon>Actinomycetota</taxon>
        <taxon>Actinomycetes</taxon>
        <taxon>Micrococcales</taxon>
        <taxon>Micrococcaceae</taxon>
        <taxon>Arthrobacter</taxon>
    </lineage>
</organism>
<dbReference type="EMBL" id="JBHMBH010000019">
    <property type="protein sequence ID" value="MFB9714003.1"/>
    <property type="molecule type" value="Genomic_DNA"/>
</dbReference>
<gene>
    <name evidence="1" type="ORF">ACFFPI_07515</name>
</gene>
<sequence length="147" mass="16295">MAESITEPSVAGMLPGTTIETLEELAALPKHSVVLVRSETQPYFRTAWTLSIIYGVRTWHSSSWRADPSDKELFDGAKEPIILLYKPLEQFGIGSLYEKGWLDSHKPVTVHDSLPAALQALTTALDSDPDAVLTHRLHPGPWQLHEA</sequence>
<accession>A0ABV5UPH0</accession>
<comment type="caution">
    <text evidence="1">The sequence shown here is derived from an EMBL/GenBank/DDBJ whole genome shotgun (WGS) entry which is preliminary data.</text>
</comment>
<proteinExistence type="predicted"/>
<dbReference type="Proteomes" id="UP001589536">
    <property type="component" value="Unassembled WGS sequence"/>
</dbReference>
<name>A0ABV5UPH0_9MICC</name>
<evidence type="ECO:0000313" key="2">
    <source>
        <dbReference type="Proteomes" id="UP001589536"/>
    </source>
</evidence>